<sequence length="80" mass="9303">MGVVWILTGAKAQKEYRDDWLSQLEKARNDRKAKDHVPGDLQWKIGLSNEKYPYLHDRFAILDQELWHFGGKTGGKLCCQ</sequence>
<dbReference type="AlphaFoldDB" id="A0A0A6PDE4"/>
<reference evidence="1 2" key="1">
    <citation type="journal article" date="2016" name="Front. Microbiol.">
        <title>Single-Cell (Meta-)Genomics of a Dimorphic Candidatus Thiomargarita nelsonii Reveals Genomic Plasticity.</title>
        <authorList>
            <person name="Flood B.E."/>
            <person name="Fliss P."/>
            <person name="Jones D.S."/>
            <person name="Dick G.J."/>
            <person name="Jain S."/>
            <person name="Kaster A.K."/>
            <person name="Winkel M."/>
            <person name="Mussmann M."/>
            <person name="Bailey J."/>
        </authorList>
    </citation>
    <scope>NUCLEOTIDE SEQUENCE [LARGE SCALE GENOMIC DNA]</scope>
    <source>
        <strain evidence="1">Hydrate Ridge</strain>
    </source>
</reference>
<evidence type="ECO:0000313" key="2">
    <source>
        <dbReference type="Proteomes" id="UP000030428"/>
    </source>
</evidence>
<keyword evidence="2" id="KW-1185">Reference proteome</keyword>
<gene>
    <name evidence="1" type="ORF">PN36_15645</name>
</gene>
<protein>
    <submittedName>
        <fullName evidence="1">Uncharacterized protein</fullName>
    </submittedName>
</protein>
<accession>A0A0A6PDE4</accession>
<dbReference type="EMBL" id="JSZA02000056">
    <property type="protein sequence ID" value="KHD08294.1"/>
    <property type="molecule type" value="Genomic_DNA"/>
</dbReference>
<proteinExistence type="predicted"/>
<evidence type="ECO:0000313" key="1">
    <source>
        <dbReference type="EMBL" id="KHD08294.1"/>
    </source>
</evidence>
<name>A0A0A6PDE4_9GAMM</name>
<dbReference type="Proteomes" id="UP000030428">
    <property type="component" value="Unassembled WGS sequence"/>
</dbReference>
<comment type="caution">
    <text evidence="1">The sequence shown here is derived from an EMBL/GenBank/DDBJ whole genome shotgun (WGS) entry which is preliminary data.</text>
</comment>
<organism evidence="1 2">
    <name type="scientific">Candidatus Thiomargarita nelsonii</name>
    <dbReference type="NCBI Taxonomy" id="1003181"/>
    <lineage>
        <taxon>Bacteria</taxon>
        <taxon>Pseudomonadati</taxon>
        <taxon>Pseudomonadota</taxon>
        <taxon>Gammaproteobacteria</taxon>
        <taxon>Thiotrichales</taxon>
        <taxon>Thiotrichaceae</taxon>
        <taxon>Thiomargarita</taxon>
    </lineage>
</organism>